<evidence type="ECO:0000313" key="3">
    <source>
        <dbReference type="Proteomes" id="UP000244911"/>
    </source>
</evidence>
<dbReference type="RefSeq" id="WP_108855966.1">
    <property type="nucleotide sequence ID" value="NZ_OMOI01000001.1"/>
</dbReference>
<evidence type="ECO:0000313" key="2">
    <source>
        <dbReference type="EMBL" id="SPF75909.1"/>
    </source>
</evidence>
<keyword evidence="3" id="KW-1185">Reference proteome</keyword>
<reference evidence="2 3" key="1">
    <citation type="submission" date="2018-03" db="EMBL/GenBank/DDBJ databases">
        <authorList>
            <person name="Keele B.F."/>
        </authorList>
    </citation>
    <scope>NUCLEOTIDE SEQUENCE [LARGE SCALE GENOMIC DNA]</scope>
    <source>
        <strain evidence="2 3">CECT 8811</strain>
    </source>
</reference>
<name>A0A2R8AJ38_9RHOB</name>
<dbReference type="Pfam" id="PF06568">
    <property type="entry name" value="YjiS-like"/>
    <property type="match status" value="1"/>
</dbReference>
<protein>
    <recommendedName>
        <fullName evidence="1">YjiS-like domain-containing protein</fullName>
    </recommendedName>
</protein>
<organism evidence="2 3">
    <name type="scientific">Aliiroseovarius pelagivivens</name>
    <dbReference type="NCBI Taxonomy" id="1639690"/>
    <lineage>
        <taxon>Bacteria</taxon>
        <taxon>Pseudomonadati</taxon>
        <taxon>Pseudomonadota</taxon>
        <taxon>Alphaproteobacteria</taxon>
        <taxon>Rhodobacterales</taxon>
        <taxon>Paracoccaceae</taxon>
        <taxon>Aliiroseovarius</taxon>
    </lineage>
</organism>
<dbReference type="AlphaFoldDB" id="A0A2R8AJ38"/>
<dbReference type="OrthoDB" id="8244198at2"/>
<evidence type="ECO:0000259" key="1">
    <source>
        <dbReference type="Pfam" id="PF06568"/>
    </source>
</evidence>
<gene>
    <name evidence="2" type="ORF">ALP8811_00904</name>
</gene>
<proteinExistence type="predicted"/>
<dbReference type="InterPro" id="IPR009506">
    <property type="entry name" value="YjiS-like"/>
</dbReference>
<accession>A0A2R8AJ38</accession>
<feature type="domain" description="YjiS-like" evidence="1">
    <location>
        <begin position="31"/>
        <end position="60"/>
    </location>
</feature>
<dbReference type="Proteomes" id="UP000244911">
    <property type="component" value="Unassembled WGS sequence"/>
</dbReference>
<sequence>MAHASEIILAHAGLADRFVALLARWKDEYIARQAYRQTVKELNALSDVELNDLGISRGSIRLIARMAVYGN</sequence>
<dbReference type="EMBL" id="OMOI01000001">
    <property type="protein sequence ID" value="SPF75909.1"/>
    <property type="molecule type" value="Genomic_DNA"/>
</dbReference>